<protein>
    <submittedName>
        <fullName evidence="5">BESS motif</fullName>
    </submittedName>
</protein>
<keyword evidence="1" id="KW-0539">Nucleus</keyword>
<sequence>MSIVDQFLVTRLIDLIRANRCLYDPRQEHHNNRAVINSVWKQIAIEMNQSETLCREKWINLRSNFARELRKTRRKMTEDGVGVGGSNNTSQWIHFEAMMFLAPFVKTRLATADDPLIEPPIRVKIERDPIGIETTPFITGSATTTDDSPSADTTCLDMFISGKRRKYSSPGDSSEEMDDDRLFLLSLLPKMRQLPILENMSFRIEVHSLLLTKLQSCLSQAEEHNSRSGSDYRHVWSSCSPPNSTPGRHESGCESHRQTDGNDDDDEDDDDEEEDNAD</sequence>
<dbReference type="InterPro" id="IPR004210">
    <property type="entry name" value="BESS_motif"/>
</dbReference>
<dbReference type="InterPro" id="IPR006578">
    <property type="entry name" value="MADF-dom"/>
</dbReference>
<feature type="compositionally biased region" description="Basic and acidic residues" evidence="2">
    <location>
        <begin position="224"/>
        <end position="234"/>
    </location>
</feature>
<dbReference type="InterPro" id="IPR039353">
    <property type="entry name" value="TF_Adf1"/>
</dbReference>
<dbReference type="Pfam" id="PF10545">
    <property type="entry name" value="MADF_DNA_bdg"/>
    <property type="match status" value="1"/>
</dbReference>
<comment type="subcellular location">
    <subcellularLocation>
        <location evidence="1">Nucleus</location>
    </subcellularLocation>
</comment>
<proteinExistence type="predicted"/>
<name>A0ABN7AAJ4_9HEMI</name>
<dbReference type="EMBL" id="AP028909">
    <property type="protein sequence ID" value="BES88247.1"/>
    <property type="molecule type" value="Genomic_DNA"/>
</dbReference>
<feature type="compositionally biased region" description="Polar residues" evidence="2">
    <location>
        <begin position="237"/>
        <end position="246"/>
    </location>
</feature>
<feature type="compositionally biased region" description="Acidic residues" evidence="2">
    <location>
        <begin position="261"/>
        <end position="278"/>
    </location>
</feature>
<dbReference type="Proteomes" id="UP001307889">
    <property type="component" value="Chromosome 1"/>
</dbReference>
<feature type="region of interest" description="Disordered" evidence="2">
    <location>
        <begin position="224"/>
        <end position="278"/>
    </location>
</feature>
<dbReference type="PROSITE" id="PS51029">
    <property type="entry name" value="MADF"/>
    <property type="match status" value="1"/>
</dbReference>
<feature type="compositionally biased region" description="Basic and acidic residues" evidence="2">
    <location>
        <begin position="247"/>
        <end position="260"/>
    </location>
</feature>
<evidence type="ECO:0000313" key="5">
    <source>
        <dbReference type="EMBL" id="BES88247.1"/>
    </source>
</evidence>
<evidence type="ECO:0000259" key="4">
    <source>
        <dbReference type="PROSITE" id="PS51031"/>
    </source>
</evidence>
<evidence type="ECO:0000313" key="6">
    <source>
        <dbReference type="Proteomes" id="UP001307889"/>
    </source>
</evidence>
<dbReference type="SMART" id="SM00595">
    <property type="entry name" value="MADF"/>
    <property type="match status" value="1"/>
</dbReference>
<organism evidence="5 6">
    <name type="scientific">Nesidiocoris tenuis</name>
    <dbReference type="NCBI Taxonomy" id="355587"/>
    <lineage>
        <taxon>Eukaryota</taxon>
        <taxon>Metazoa</taxon>
        <taxon>Ecdysozoa</taxon>
        <taxon>Arthropoda</taxon>
        <taxon>Hexapoda</taxon>
        <taxon>Insecta</taxon>
        <taxon>Pterygota</taxon>
        <taxon>Neoptera</taxon>
        <taxon>Paraneoptera</taxon>
        <taxon>Hemiptera</taxon>
        <taxon>Heteroptera</taxon>
        <taxon>Panheteroptera</taxon>
        <taxon>Cimicomorpha</taxon>
        <taxon>Miridae</taxon>
        <taxon>Dicyphina</taxon>
        <taxon>Nesidiocoris</taxon>
    </lineage>
</organism>
<reference evidence="5 6" key="1">
    <citation type="submission" date="2023-09" db="EMBL/GenBank/DDBJ databases">
        <title>Nesidiocoris tenuis whole genome shotgun sequence.</title>
        <authorList>
            <person name="Shibata T."/>
            <person name="Shimoda M."/>
            <person name="Kobayashi T."/>
            <person name="Uehara T."/>
        </authorList>
    </citation>
    <scope>NUCLEOTIDE SEQUENCE [LARGE SCALE GENOMIC DNA]</scope>
    <source>
        <strain evidence="5 6">Japan</strain>
    </source>
</reference>
<evidence type="ECO:0000259" key="3">
    <source>
        <dbReference type="PROSITE" id="PS51029"/>
    </source>
</evidence>
<dbReference type="Pfam" id="PF02944">
    <property type="entry name" value="BESS"/>
    <property type="match status" value="1"/>
</dbReference>
<feature type="domain" description="MADF" evidence="3">
    <location>
        <begin position="11"/>
        <end position="106"/>
    </location>
</feature>
<accession>A0ABN7AAJ4</accession>
<dbReference type="PANTHER" id="PTHR12243:SF67">
    <property type="entry name" value="COREPRESSOR OF PANGOLIN, ISOFORM A-RELATED"/>
    <property type="match status" value="1"/>
</dbReference>
<feature type="domain" description="BESS" evidence="4">
    <location>
        <begin position="177"/>
        <end position="216"/>
    </location>
</feature>
<dbReference type="PANTHER" id="PTHR12243">
    <property type="entry name" value="MADF DOMAIN TRANSCRIPTION FACTOR"/>
    <property type="match status" value="1"/>
</dbReference>
<gene>
    <name evidence="5" type="ORF">NTJ_01053</name>
</gene>
<dbReference type="PROSITE" id="PS51031">
    <property type="entry name" value="BESS"/>
    <property type="match status" value="1"/>
</dbReference>
<keyword evidence="6" id="KW-1185">Reference proteome</keyword>
<evidence type="ECO:0000256" key="1">
    <source>
        <dbReference type="PROSITE-ProRule" id="PRU00371"/>
    </source>
</evidence>
<evidence type="ECO:0000256" key="2">
    <source>
        <dbReference type="SAM" id="MobiDB-lite"/>
    </source>
</evidence>